<sequence>MTRSEPIPHPCATVELRLMHEADLPAYKALRDGMLEGHEDAFTSDAASERARPASSYRSRLANGETLLFTLLAWQDGALLGALTIERDQRSKVAHQAHLVGMMVSDAAQGRGIGRRLMDEALRLLRQDQRLSLLTLSVTASNAGAVRLYEGAGFKRYGRLEGAIRLPDGRVLDKDLMVLRLRD</sequence>
<dbReference type="PROSITE" id="PS51186">
    <property type="entry name" value="GNAT"/>
    <property type="match status" value="1"/>
</dbReference>
<reference evidence="4" key="1">
    <citation type="submission" date="2023-09" db="EMBL/GenBank/DDBJ databases">
        <title>Paucibacter sp. APW11 Genome sequencing and assembly.</title>
        <authorList>
            <person name="Kim I."/>
        </authorList>
    </citation>
    <scope>NUCLEOTIDE SEQUENCE</scope>
    <source>
        <strain evidence="4">APW11</strain>
    </source>
</reference>
<keyword evidence="5" id="KW-1185">Reference proteome</keyword>
<evidence type="ECO:0000313" key="4">
    <source>
        <dbReference type="EMBL" id="MDT9001806.1"/>
    </source>
</evidence>
<dbReference type="InterPro" id="IPR050680">
    <property type="entry name" value="YpeA/RimI_acetyltransf"/>
</dbReference>
<dbReference type="InterPro" id="IPR016181">
    <property type="entry name" value="Acyl_CoA_acyltransferase"/>
</dbReference>
<organism evidence="4 5">
    <name type="scientific">Roseateles aquae</name>
    <dbReference type="NCBI Taxonomy" id="3077235"/>
    <lineage>
        <taxon>Bacteria</taxon>
        <taxon>Pseudomonadati</taxon>
        <taxon>Pseudomonadota</taxon>
        <taxon>Betaproteobacteria</taxon>
        <taxon>Burkholderiales</taxon>
        <taxon>Sphaerotilaceae</taxon>
        <taxon>Roseateles</taxon>
    </lineage>
</organism>
<proteinExistence type="predicted"/>
<evidence type="ECO:0000259" key="3">
    <source>
        <dbReference type="PROSITE" id="PS51186"/>
    </source>
</evidence>
<protein>
    <submittedName>
        <fullName evidence="4">GNAT family N-acetyltransferase</fullName>
        <ecNumber evidence="4">2.3.1.-</ecNumber>
    </submittedName>
</protein>
<feature type="domain" description="N-acetyltransferase" evidence="3">
    <location>
        <begin position="14"/>
        <end position="182"/>
    </location>
</feature>
<name>A0ABU3PGT9_9BURK</name>
<gene>
    <name evidence="4" type="ORF">RQP53_21195</name>
</gene>
<keyword evidence="2 4" id="KW-0012">Acyltransferase</keyword>
<dbReference type="EMBL" id="JAVXZY010000011">
    <property type="protein sequence ID" value="MDT9001806.1"/>
    <property type="molecule type" value="Genomic_DNA"/>
</dbReference>
<evidence type="ECO:0000313" key="5">
    <source>
        <dbReference type="Proteomes" id="UP001246372"/>
    </source>
</evidence>
<keyword evidence="1 4" id="KW-0808">Transferase</keyword>
<dbReference type="SUPFAM" id="SSF55729">
    <property type="entry name" value="Acyl-CoA N-acyltransferases (Nat)"/>
    <property type="match status" value="1"/>
</dbReference>
<dbReference type="CDD" id="cd04301">
    <property type="entry name" value="NAT_SF"/>
    <property type="match status" value="1"/>
</dbReference>
<dbReference type="RefSeq" id="WP_315652689.1">
    <property type="nucleotide sequence ID" value="NZ_JAVXZY010000011.1"/>
</dbReference>
<evidence type="ECO:0000256" key="2">
    <source>
        <dbReference type="ARBA" id="ARBA00023315"/>
    </source>
</evidence>
<dbReference type="PANTHER" id="PTHR43420:SF47">
    <property type="entry name" value="N-ACETYLTRANSFERASE DOMAIN-CONTAINING PROTEIN"/>
    <property type="match status" value="1"/>
</dbReference>
<dbReference type="EC" id="2.3.1.-" evidence="4"/>
<accession>A0ABU3PGT9</accession>
<dbReference type="PANTHER" id="PTHR43420">
    <property type="entry name" value="ACETYLTRANSFERASE"/>
    <property type="match status" value="1"/>
</dbReference>
<dbReference type="GO" id="GO:0016746">
    <property type="term" value="F:acyltransferase activity"/>
    <property type="evidence" value="ECO:0007669"/>
    <property type="project" value="UniProtKB-KW"/>
</dbReference>
<dbReference type="Pfam" id="PF00583">
    <property type="entry name" value="Acetyltransf_1"/>
    <property type="match status" value="1"/>
</dbReference>
<dbReference type="Proteomes" id="UP001246372">
    <property type="component" value="Unassembled WGS sequence"/>
</dbReference>
<dbReference type="InterPro" id="IPR000182">
    <property type="entry name" value="GNAT_dom"/>
</dbReference>
<comment type="caution">
    <text evidence="4">The sequence shown here is derived from an EMBL/GenBank/DDBJ whole genome shotgun (WGS) entry which is preliminary data.</text>
</comment>
<dbReference type="Gene3D" id="3.40.630.30">
    <property type="match status" value="1"/>
</dbReference>
<evidence type="ECO:0000256" key="1">
    <source>
        <dbReference type="ARBA" id="ARBA00022679"/>
    </source>
</evidence>